<dbReference type="GO" id="GO:0006508">
    <property type="term" value="P:proteolysis"/>
    <property type="evidence" value="ECO:0007669"/>
    <property type="project" value="UniProtKB-KW"/>
</dbReference>
<dbReference type="InterPro" id="IPR033121">
    <property type="entry name" value="PEPTIDASE_A1"/>
</dbReference>
<keyword evidence="2" id="KW-0378">Hydrolase</keyword>
<dbReference type="InterPro" id="IPR021109">
    <property type="entry name" value="Peptidase_aspartic_dom_sf"/>
</dbReference>
<evidence type="ECO:0000259" key="3">
    <source>
        <dbReference type="PROSITE" id="PS51767"/>
    </source>
</evidence>
<protein>
    <recommendedName>
        <fullName evidence="3">Peptidase A1 domain-containing protein</fullName>
    </recommendedName>
</protein>
<reference evidence="4" key="1">
    <citation type="submission" date="2014-09" db="EMBL/GenBank/DDBJ databases">
        <authorList>
            <person name="Magalhaes I.L.F."/>
            <person name="Oliveira U."/>
            <person name="Santos F.R."/>
            <person name="Vidigal T.H.D.A."/>
            <person name="Brescovit A.D."/>
            <person name="Santos A.J."/>
        </authorList>
    </citation>
    <scope>NUCLEOTIDE SEQUENCE</scope>
    <source>
        <tissue evidence="4">Shoot tissue taken approximately 20 cm above the soil surface</tissue>
    </source>
</reference>
<organism evidence="4">
    <name type="scientific">Arundo donax</name>
    <name type="common">Giant reed</name>
    <name type="synonym">Donax arundinaceus</name>
    <dbReference type="NCBI Taxonomy" id="35708"/>
    <lineage>
        <taxon>Eukaryota</taxon>
        <taxon>Viridiplantae</taxon>
        <taxon>Streptophyta</taxon>
        <taxon>Embryophyta</taxon>
        <taxon>Tracheophyta</taxon>
        <taxon>Spermatophyta</taxon>
        <taxon>Magnoliopsida</taxon>
        <taxon>Liliopsida</taxon>
        <taxon>Poales</taxon>
        <taxon>Poaceae</taxon>
        <taxon>PACMAD clade</taxon>
        <taxon>Arundinoideae</taxon>
        <taxon>Arundineae</taxon>
        <taxon>Arundo</taxon>
    </lineage>
</organism>
<dbReference type="AlphaFoldDB" id="A0A0A8XZY7"/>
<evidence type="ECO:0000256" key="2">
    <source>
        <dbReference type="ARBA" id="ARBA00022801"/>
    </source>
</evidence>
<dbReference type="PANTHER" id="PTHR47967">
    <property type="entry name" value="OS07G0603500 PROTEIN-RELATED"/>
    <property type="match status" value="1"/>
</dbReference>
<dbReference type="InterPro" id="IPR051708">
    <property type="entry name" value="Plant_Aspart_Prot_A1"/>
</dbReference>
<dbReference type="Pfam" id="PF14541">
    <property type="entry name" value="TAXi_C"/>
    <property type="match status" value="1"/>
</dbReference>
<name>A0A0A8XZY7_ARUDO</name>
<evidence type="ECO:0000313" key="4">
    <source>
        <dbReference type="EMBL" id="JAD19554.1"/>
    </source>
</evidence>
<dbReference type="GO" id="GO:0008233">
    <property type="term" value="F:peptidase activity"/>
    <property type="evidence" value="ECO:0007669"/>
    <property type="project" value="UniProtKB-KW"/>
</dbReference>
<dbReference type="GO" id="GO:0005576">
    <property type="term" value="C:extracellular region"/>
    <property type="evidence" value="ECO:0007669"/>
    <property type="project" value="TreeGrafter"/>
</dbReference>
<dbReference type="InterPro" id="IPR032799">
    <property type="entry name" value="TAXi_C"/>
</dbReference>
<proteinExistence type="predicted"/>
<reference evidence="4" key="2">
    <citation type="journal article" date="2015" name="Data Brief">
        <title>Shoot transcriptome of the giant reed, Arundo donax.</title>
        <authorList>
            <person name="Barrero R.A."/>
            <person name="Guerrero F.D."/>
            <person name="Moolhuijzen P."/>
            <person name="Goolsby J.A."/>
            <person name="Tidwell J."/>
            <person name="Bellgard S.E."/>
            <person name="Bellgard M.I."/>
        </authorList>
    </citation>
    <scope>NUCLEOTIDE SEQUENCE</scope>
    <source>
        <tissue evidence="4">Shoot tissue taken approximately 20 cm above the soil surface</tissue>
    </source>
</reference>
<evidence type="ECO:0000256" key="1">
    <source>
        <dbReference type="ARBA" id="ARBA00022670"/>
    </source>
</evidence>
<feature type="domain" description="Peptidase A1" evidence="3">
    <location>
        <begin position="1"/>
        <end position="122"/>
    </location>
</feature>
<accession>A0A0A8XZY7</accession>
<keyword evidence="1" id="KW-0645">Protease</keyword>
<sequence length="137" mass="15955">MFIDSGVSFTMLPEQVLRNITEHVNKLMKMDPKYGSNNNKFTCYDVVELPKDMQEMVLHFCDGAQLVIPVDNYMYLDQADKEYCLVFKKAPEMYPRMSILGNFQQQNMRMLFDVKGETLSFTQYKGCQAEKKQHAAV</sequence>
<dbReference type="Gene3D" id="2.40.70.10">
    <property type="entry name" value="Acid Proteases"/>
    <property type="match status" value="1"/>
</dbReference>
<dbReference type="PROSITE" id="PS51767">
    <property type="entry name" value="PEPTIDASE_A1"/>
    <property type="match status" value="1"/>
</dbReference>
<dbReference type="PANTHER" id="PTHR47967:SF23">
    <property type="entry name" value="OS04G0448300 PROTEIN"/>
    <property type="match status" value="1"/>
</dbReference>
<dbReference type="SUPFAM" id="SSF50630">
    <property type="entry name" value="Acid proteases"/>
    <property type="match status" value="1"/>
</dbReference>
<dbReference type="EMBL" id="GBRH01278341">
    <property type="protein sequence ID" value="JAD19554.1"/>
    <property type="molecule type" value="Transcribed_RNA"/>
</dbReference>